<dbReference type="PRINTS" id="PR00090">
    <property type="entry name" value="RNGDIOXGNASE"/>
</dbReference>
<dbReference type="PROSITE" id="PS51296">
    <property type="entry name" value="RIESKE"/>
    <property type="match status" value="1"/>
</dbReference>
<dbReference type="InterPro" id="IPR001663">
    <property type="entry name" value="Rng_hydr_dOase-A"/>
</dbReference>
<keyword evidence="4" id="KW-0560">Oxidoreductase</keyword>
<dbReference type="Gene3D" id="3.90.380.10">
    <property type="entry name" value="Naphthalene 1,2-dioxygenase Alpha Subunit, Chain A, domain 1"/>
    <property type="match status" value="1"/>
</dbReference>
<dbReference type="SUPFAM" id="SSF55961">
    <property type="entry name" value="Bet v1-like"/>
    <property type="match status" value="1"/>
</dbReference>
<dbReference type="AlphaFoldDB" id="A0A1D9G860"/>
<evidence type="ECO:0000313" key="9">
    <source>
        <dbReference type="Proteomes" id="UP000176944"/>
    </source>
</evidence>
<dbReference type="SUPFAM" id="SSF50022">
    <property type="entry name" value="ISP domain"/>
    <property type="match status" value="1"/>
</dbReference>
<dbReference type="GO" id="GO:0051213">
    <property type="term" value="F:dioxygenase activity"/>
    <property type="evidence" value="ECO:0007669"/>
    <property type="project" value="UniProtKB-KW"/>
</dbReference>
<organism evidence="8 9">
    <name type="scientific">Moorena producens (strain JHB)</name>
    <dbReference type="NCBI Taxonomy" id="1454205"/>
    <lineage>
        <taxon>Bacteria</taxon>
        <taxon>Bacillati</taxon>
        <taxon>Cyanobacteriota</taxon>
        <taxon>Cyanophyceae</taxon>
        <taxon>Coleofasciculales</taxon>
        <taxon>Coleofasciculaceae</taxon>
        <taxon>Moorena</taxon>
    </lineage>
</organism>
<evidence type="ECO:0000259" key="7">
    <source>
        <dbReference type="PROSITE" id="PS51296"/>
    </source>
</evidence>
<sequence length="279" mass="32711">MSILKPKYETFEGLPSHVYYDPNIFQQEKERIFYKKWIFVGHVTQIKQPGQYFVAKIADQNVVVICGKNRQLYAFHNACLHRGHELLQGEGKVSKIVCPYHGWSYRLNGRLAMAPYSNEVEGFDVNNYCLPRIKLHEICGLIFINLDPQATPFIQDFPDLEETLRTYIPNIDQLTIGYYKEFSVNSNWKNLVDNSVDNYHTPFVHPALSKGINMSTYKHILKESYIYTISETDKTKTVYQFAEEDYDQFVWWFIWPSVEVATFPGKGMRFYRVNPDNPS</sequence>
<evidence type="ECO:0000256" key="1">
    <source>
        <dbReference type="ARBA" id="ARBA00001962"/>
    </source>
</evidence>
<evidence type="ECO:0000256" key="6">
    <source>
        <dbReference type="ARBA" id="ARBA00023014"/>
    </source>
</evidence>
<dbReference type="InterPro" id="IPR015879">
    <property type="entry name" value="Ring_hydroxy_dOase_asu_C_dom"/>
</dbReference>
<dbReference type="CDD" id="cd03469">
    <property type="entry name" value="Rieske_RO_Alpha_N"/>
    <property type="match status" value="1"/>
</dbReference>
<keyword evidence="8" id="KW-0223">Dioxygenase</keyword>
<accession>A0A1D9G860</accession>
<dbReference type="PANTHER" id="PTHR43756:SF5">
    <property type="entry name" value="CHOLINE MONOOXYGENASE, CHLOROPLASTIC"/>
    <property type="match status" value="1"/>
</dbReference>
<dbReference type="Pfam" id="PF00848">
    <property type="entry name" value="Ring_hydroxyl_A"/>
    <property type="match status" value="1"/>
</dbReference>
<comment type="cofactor">
    <cofactor evidence="1">
        <name>Fe cation</name>
        <dbReference type="ChEBI" id="CHEBI:24875"/>
    </cofactor>
</comment>
<dbReference type="GO" id="GO:0016705">
    <property type="term" value="F:oxidoreductase activity, acting on paired donors, with incorporation or reduction of molecular oxygen"/>
    <property type="evidence" value="ECO:0007669"/>
    <property type="project" value="UniProtKB-ARBA"/>
</dbReference>
<evidence type="ECO:0000256" key="5">
    <source>
        <dbReference type="ARBA" id="ARBA00023004"/>
    </source>
</evidence>
<dbReference type="InterPro" id="IPR036922">
    <property type="entry name" value="Rieske_2Fe-2S_sf"/>
</dbReference>
<reference evidence="9" key="1">
    <citation type="submission" date="2016-10" db="EMBL/GenBank/DDBJ databases">
        <title>Comparative genomics uncovers the prolific and rare metabolic potential of the cyanobacterial genus Moorea.</title>
        <authorList>
            <person name="Leao T."/>
            <person name="Castelao G."/>
            <person name="Korobeynikov A."/>
            <person name="Monroe E.A."/>
            <person name="Podell S."/>
            <person name="Glukhov E."/>
            <person name="Allen E."/>
            <person name="Gerwick W.H."/>
            <person name="Gerwick L."/>
        </authorList>
    </citation>
    <scope>NUCLEOTIDE SEQUENCE [LARGE SCALE GENOMIC DNA]</scope>
    <source>
        <strain evidence="9">JHB</strain>
    </source>
</reference>
<dbReference type="GO" id="GO:0005506">
    <property type="term" value="F:iron ion binding"/>
    <property type="evidence" value="ECO:0007669"/>
    <property type="project" value="InterPro"/>
</dbReference>
<dbReference type="GO" id="GO:0051537">
    <property type="term" value="F:2 iron, 2 sulfur cluster binding"/>
    <property type="evidence" value="ECO:0007669"/>
    <property type="project" value="UniProtKB-KW"/>
</dbReference>
<evidence type="ECO:0000313" key="8">
    <source>
        <dbReference type="EMBL" id="AOY83798.1"/>
    </source>
</evidence>
<evidence type="ECO:0000256" key="4">
    <source>
        <dbReference type="ARBA" id="ARBA00023002"/>
    </source>
</evidence>
<evidence type="ECO:0000256" key="3">
    <source>
        <dbReference type="ARBA" id="ARBA00022723"/>
    </source>
</evidence>
<name>A0A1D9G860_MOOP1</name>
<dbReference type="InterPro" id="IPR017941">
    <property type="entry name" value="Rieske_2Fe-2S"/>
</dbReference>
<dbReference type="Pfam" id="PF00355">
    <property type="entry name" value="Rieske"/>
    <property type="match status" value="1"/>
</dbReference>
<keyword evidence="6" id="KW-0411">Iron-sulfur</keyword>
<dbReference type="GO" id="GO:0004497">
    <property type="term" value="F:monooxygenase activity"/>
    <property type="evidence" value="ECO:0007669"/>
    <property type="project" value="UniProtKB-ARBA"/>
</dbReference>
<proteinExistence type="predicted"/>
<evidence type="ECO:0000256" key="2">
    <source>
        <dbReference type="ARBA" id="ARBA00022714"/>
    </source>
</evidence>
<protein>
    <submittedName>
        <fullName evidence="8">Aromatic ring-hydroxylating dioxygenase subunit alpha</fullName>
    </submittedName>
</protein>
<gene>
    <name evidence="8" type="ORF">BJP36_31650</name>
</gene>
<dbReference type="Gene3D" id="2.102.10.10">
    <property type="entry name" value="Rieske [2Fe-2S] iron-sulphur domain"/>
    <property type="match status" value="1"/>
</dbReference>
<dbReference type="PANTHER" id="PTHR43756">
    <property type="entry name" value="CHOLINE MONOOXYGENASE, CHLOROPLASTIC"/>
    <property type="match status" value="1"/>
</dbReference>
<keyword evidence="5" id="KW-0408">Iron</keyword>
<feature type="domain" description="Rieske" evidence="7">
    <location>
        <begin position="37"/>
        <end position="144"/>
    </location>
</feature>
<dbReference type="Proteomes" id="UP000176944">
    <property type="component" value="Chromosome"/>
</dbReference>
<keyword evidence="3" id="KW-0479">Metal-binding</keyword>
<keyword evidence="2" id="KW-0001">2Fe-2S</keyword>
<dbReference type="EMBL" id="CP017708">
    <property type="protein sequence ID" value="AOY83798.1"/>
    <property type="molecule type" value="Genomic_DNA"/>
</dbReference>